<dbReference type="RefSeq" id="WP_229591600.1">
    <property type="nucleotide sequence ID" value="NZ_AP024485.1"/>
</dbReference>
<feature type="compositionally biased region" description="Polar residues" evidence="1">
    <location>
        <begin position="539"/>
        <end position="554"/>
    </location>
</feature>
<dbReference type="SUPFAM" id="SSF103190">
    <property type="entry name" value="Sensory domain-like"/>
    <property type="match status" value="2"/>
</dbReference>
<organism evidence="4 5">
    <name type="scientific">Pseudodesulfovibrio sediminis</name>
    <dbReference type="NCBI Taxonomy" id="2810563"/>
    <lineage>
        <taxon>Bacteria</taxon>
        <taxon>Pseudomonadati</taxon>
        <taxon>Thermodesulfobacteriota</taxon>
        <taxon>Desulfovibrionia</taxon>
        <taxon>Desulfovibrionales</taxon>
        <taxon>Desulfovibrionaceae</taxon>
    </lineage>
</organism>
<keyword evidence="2" id="KW-0472">Membrane</keyword>
<dbReference type="InterPro" id="IPR029151">
    <property type="entry name" value="Sensor-like_sf"/>
</dbReference>
<evidence type="ECO:0000256" key="1">
    <source>
        <dbReference type="SAM" id="MobiDB-lite"/>
    </source>
</evidence>
<sequence length="554" mass="61732">MPQNVSKTQPNGIPDNVKIVQRAMNLFLILFLSIGAVLGGSVAVMYQSNLKTFLSDIKSRQTTSIELQQATIYNEFDHIVSDVLFLARQNELILHLDSGTRSMIPDIEREYARLAESKHIYDQIRFLDENGMETVRVNYSGKAMAVTKDKLQNKGNRYYFKECFALNQQDLFISPLDLNVEGGHVERPLNPMIRIGTPVFDSDGKKRGIVLINYAARKLLGRIVRSGSNSQGSKALLNSDGYWLLGPEKDKEWGFMFKDRANATFARDYPTEWQRILEMGAGQIQTTNGLFTFKTIYPIEEAVQASKNIPADQVTHTATDKPQYFWVLLSHVPAEVMQGYTHTLMFKLFLGGGGLFLLIAFGSWHLAMAISRRKIYQTQLISMALFDSLTGLPNRKNFFDRLTTGIAHAKRYERKLAILFIDLDGFKAVNDTHGHEAGDELLIKVGDTLSNTVRKTDTVARLGGDEFAIILSEIKSVDEAAMVGEKIVKELCRPFPLKAAQVQIGASIGVAVHPDHNDAGTELLKSADQAMYESKSKGKNTCTVATSSDSEGVT</sequence>
<dbReference type="EMBL" id="AP024485">
    <property type="protein sequence ID" value="BCS89635.1"/>
    <property type="molecule type" value="Genomic_DNA"/>
</dbReference>
<evidence type="ECO:0000259" key="3">
    <source>
        <dbReference type="PROSITE" id="PS50887"/>
    </source>
</evidence>
<dbReference type="NCBIfam" id="TIGR00254">
    <property type="entry name" value="GGDEF"/>
    <property type="match status" value="1"/>
</dbReference>
<evidence type="ECO:0000313" key="4">
    <source>
        <dbReference type="EMBL" id="BCS89635.1"/>
    </source>
</evidence>
<dbReference type="Gene3D" id="3.30.450.20">
    <property type="entry name" value="PAS domain"/>
    <property type="match status" value="2"/>
</dbReference>
<protein>
    <submittedName>
        <fullName evidence="4">GGDEF domain-containing protein</fullName>
    </submittedName>
</protein>
<feature type="transmembrane region" description="Helical" evidence="2">
    <location>
        <begin position="344"/>
        <end position="367"/>
    </location>
</feature>
<dbReference type="InterPro" id="IPR052163">
    <property type="entry name" value="DGC-Regulatory_Protein"/>
</dbReference>
<dbReference type="CDD" id="cd18773">
    <property type="entry name" value="PDC1_HK_sensor"/>
    <property type="match status" value="1"/>
</dbReference>
<dbReference type="Proteomes" id="UP001053296">
    <property type="component" value="Chromosome"/>
</dbReference>
<dbReference type="Gene3D" id="3.30.70.270">
    <property type="match status" value="1"/>
</dbReference>
<dbReference type="PANTHER" id="PTHR46663">
    <property type="entry name" value="DIGUANYLATE CYCLASE DGCT-RELATED"/>
    <property type="match status" value="1"/>
</dbReference>
<dbReference type="InterPro" id="IPR048760">
    <property type="entry name" value="VP0354-like_sensor_dom"/>
</dbReference>
<dbReference type="InterPro" id="IPR029787">
    <property type="entry name" value="Nucleotide_cyclase"/>
</dbReference>
<gene>
    <name evidence="4" type="ORF">PSDVSF_28770</name>
</gene>
<keyword evidence="5" id="KW-1185">Reference proteome</keyword>
<dbReference type="SMART" id="SM00267">
    <property type="entry name" value="GGDEF"/>
    <property type="match status" value="1"/>
</dbReference>
<dbReference type="Pfam" id="PF00990">
    <property type="entry name" value="GGDEF"/>
    <property type="match status" value="1"/>
</dbReference>
<dbReference type="Pfam" id="PF21623">
    <property type="entry name" value="HK_sensor_dom_bact"/>
    <property type="match status" value="1"/>
</dbReference>
<dbReference type="PANTHER" id="PTHR46663:SF2">
    <property type="entry name" value="GGDEF DOMAIN-CONTAINING PROTEIN"/>
    <property type="match status" value="1"/>
</dbReference>
<keyword evidence="2" id="KW-0812">Transmembrane</keyword>
<dbReference type="PROSITE" id="PS50887">
    <property type="entry name" value="GGDEF"/>
    <property type="match status" value="1"/>
</dbReference>
<keyword evidence="2" id="KW-1133">Transmembrane helix</keyword>
<evidence type="ECO:0000256" key="2">
    <source>
        <dbReference type="SAM" id="Phobius"/>
    </source>
</evidence>
<evidence type="ECO:0000313" key="5">
    <source>
        <dbReference type="Proteomes" id="UP001053296"/>
    </source>
</evidence>
<accession>A0ABM7P9J5</accession>
<dbReference type="CDD" id="cd01949">
    <property type="entry name" value="GGDEF"/>
    <property type="match status" value="1"/>
</dbReference>
<feature type="transmembrane region" description="Helical" evidence="2">
    <location>
        <begin position="26"/>
        <end position="46"/>
    </location>
</feature>
<name>A0ABM7P9J5_9BACT</name>
<reference evidence="4" key="1">
    <citation type="journal article" date="2022" name="Arch. Microbiol.">
        <title>Pseudodesulfovibrio sediminis sp. nov., a mesophilic and neutrophilic sulfate-reducing bacterium isolated from sediment of a brackish lake.</title>
        <authorList>
            <person name="Takahashi A."/>
            <person name="Kojima H."/>
            <person name="Watanabe M."/>
            <person name="Fukui M."/>
        </authorList>
    </citation>
    <scope>NUCLEOTIDE SEQUENCE</scope>
    <source>
        <strain evidence="4">SF6</strain>
    </source>
</reference>
<feature type="domain" description="GGDEF" evidence="3">
    <location>
        <begin position="414"/>
        <end position="547"/>
    </location>
</feature>
<feature type="region of interest" description="Disordered" evidence="1">
    <location>
        <begin position="535"/>
        <end position="554"/>
    </location>
</feature>
<proteinExistence type="predicted"/>
<dbReference type="InterPro" id="IPR000160">
    <property type="entry name" value="GGDEF_dom"/>
</dbReference>
<dbReference type="SUPFAM" id="SSF55073">
    <property type="entry name" value="Nucleotide cyclase"/>
    <property type="match status" value="1"/>
</dbReference>
<dbReference type="InterPro" id="IPR043128">
    <property type="entry name" value="Rev_trsase/Diguanyl_cyclase"/>
</dbReference>